<sequence length="210" mass="22331">MLHEIIQYISDNQERFLEESRVHLVLSFSAFLIGVVLCVPLGIICAKKAKFAAPIMNLFNTLRVIPSLAVLVAIMPFLGTGFTPSLVALTLLACPPILIHTYLGFRNIDSSILEAASGMGMGEARIMRRIELPLALPLIITGAKTSAVQVTASATLAAFIGGGGLGTFIINGLSINDFAIVLAGAIPITIFAVGIEIVLSVVEKWSSWPK</sequence>
<evidence type="ECO:0000256" key="5">
    <source>
        <dbReference type="ARBA" id="ARBA00023136"/>
    </source>
</evidence>
<dbReference type="InterPro" id="IPR051204">
    <property type="entry name" value="ABC_transp_perm/SBD"/>
</dbReference>
<evidence type="ECO:0000256" key="1">
    <source>
        <dbReference type="ARBA" id="ARBA00004141"/>
    </source>
</evidence>
<evidence type="ECO:0000256" key="3">
    <source>
        <dbReference type="ARBA" id="ARBA00022692"/>
    </source>
</evidence>
<dbReference type="GO" id="GO:0005886">
    <property type="term" value="C:plasma membrane"/>
    <property type="evidence" value="ECO:0007669"/>
    <property type="project" value="UniProtKB-SubCell"/>
</dbReference>
<accession>A0A917H369</accession>
<dbReference type="InterPro" id="IPR035906">
    <property type="entry name" value="MetI-like_sf"/>
</dbReference>
<dbReference type="Proteomes" id="UP000600247">
    <property type="component" value="Unassembled WGS sequence"/>
</dbReference>
<feature type="transmembrane region" description="Helical" evidence="6">
    <location>
        <begin position="150"/>
        <end position="171"/>
    </location>
</feature>
<dbReference type="CDD" id="cd06261">
    <property type="entry name" value="TM_PBP2"/>
    <property type="match status" value="1"/>
</dbReference>
<keyword evidence="2 6" id="KW-0813">Transport</keyword>
<protein>
    <submittedName>
        <fullName evidence="8">Choline ABC transporter permease</fullName>
    </submittedName>
</protein>
<evidence type="ECO:0000313" key="9">
    <source>
        <dbReference type="Proteomes" id="UP000600247"/>
    </source>
</evidence>
<dbReference type="RefSeq" id="WP_188888757.1">
    <property type="nucleotide sequence ID" value="NZ_BMHY01000003.1"/>
</dbReference>
<organism evidence="8 9">
    <name type="scientific">Paenibacillus radicis</name>
    <name type="common">ex Gao et al. 2016</name>
    <dbReference type="NCBI Taxonomy" id="1737354"/>
    <lineage>
        <taxon>Bacteria</taxon>
        <taxon>Bacillati</taxon>
        <taxon>Bacillota</taxon>
        <taxon>Bacilli</taxon>
        <taxon>Bacillales</taxon>
        <taxon>Paenibacillaceae</taxon>
        <taxon>Paenibacillus</taxon>
    </lineage>
</organism>
<keyword evidence="4 6" id="KW-1133">Transmembrane helix</keyword>
<proteinExistence type="inferred from homology"/>
<comment type="subcellular location">
    <subcellularLocation>
        <location evidence="6">Cell membrane</location>
        <topology evidence="6">Multi-pass membrane protein</topology>
    </subcellularLocation>
    <subcellularLocation>
        <location evidence="1">Membrane</location>
        <topology evidence="1">Multi-pass membrane protein</topology>
    </subcellularLocation>
</comment>
<dbReference type="EMBL" id="BMHY01000003">
    <property type="protein sequence ID" value="GGG65359.1"/>
    <property type="molecule type" value="Genomic_DNA"/>
</dbReference>
<dbReference type="PANTHER" id="PTHR30177:SF4">
    <property type="entry name" value="OSMOPROTECTANT IMPORT PERMEASE PROTEIN OSMW"/>
    <property type="match status" value="1"/>
</dbReference>
<comment type="caution">
    <text evidence="8">The sequence shown here is derived from an EMBL/GenBank/DDBJ whole genome shotgun (WGS) entry which is preliminary data.</text>
</comment>
<keyword evidence="5 6" id="KW-0472">Membrane</keyword>
<dbReference type="PANTHER" id="PTHR30177">
    <property type="entry name" value="GLYCINE BETAINE/L-PROLINE TRANSPORT SYSTEM PERMEASE PROTEIN PROW"/>
    <property type="match status" value="1"/>
</dbReference>
<keyword evidence="3 6" id="KW-0812">Transmembrane</keyword>
<dbReference type="InterPro" id="IPR000515">
    <property type="entry name" value="MetI-like"/>
</dbReference>
<feature type="transmembrane region" description="Helical" evidence="6">
    <location>
        <begin position="178"/>
        <end position="202"/>
    </location>
</feature>
<dbReference type="Pfam" id="PF00528">
    <property type="entry name" value="BPD_transp_1"/>
    <property type="match status" value="1"/>
</dbReference>
<feature type="transmembrane region" description="Helical" evidence="6">
    <location>
        <begin position="24"/>
        <end position="46"/>
    </location>
</feature>
<name>A0A917H369_9BACL</name>
<evidence type="ECO:0000256" key="2">
    <source>
        <dbReference type="ARBA" id="ARBA00022448"/>
    </source>
</evidence>
<keyword evidence="9" id="KW-1185">Reference proteome</keyword>
<dbReference type="PROSITE" id="PS50928">
    <property type="entry name" value="ABC_TM1"/>
    <property type="match status" value="1"/>
</dbReference>
<feature type="transmembrane region" description="Helical" evidence="6">
    <location>
        <begin position="85"/>
        <end position="105"/>
    </location>
</feature>
<evidence type="ECO:0000259" key="7">
    <source>
        <dbReference type="PROSITE" id="PS50928"/>
    </source>
</evidence>
<dbReference type="GO" id="GO:0031460">
    <property type="term" value="P:glycine betaine transport"/>
    <property type="evidence" value="ECO:0007669"/>
    <property type="project" value="TreeGrafter"/>
</dbReference>
<gene>
    <name evidence="8" type="ORF">GCM10010918_19450</name>
</gene>
<feature type="transmembrane region" description="Helical" evidence="6">
    <location>
        <begin position="58"/>
        <end position="79"/>
    </location>
</feature>
<dbReference type="AlphaFoldDB" id="A0A917H369"/>
<comment type="similarity">
    <text evidence="6">Belongs to the binding-protein-dependent transport system permease family.</text>
</comment>
<dbReference type="Gene3D" id="1.10.3720.10">
    <property type="entry name" value="MetI-like"/>
    <property type="match status" value="1"/>
</dbReference>
<evidence type="ECO:0000256" key="6">
    <source>
        <dbReference type="RuleBase" id="RU363032"/>
    </source>
</evidence>
<reference evidence="8 9" key="1">
    <citation type="journal article" date="2014" name="Int. J. Syst. Evol. Microbiol.">
        <title>Complete genome sequence of Corynebacterium casei LMG S-19264T (=DSM 44701T), isolated from a smear-ripened cheese.</title>
        <authorList>
            <consortium name="US DOE Joint Genome Institute (JGI-PGF)"/>
            <person name="Walter F."/>
            <person name="Albersmeier A."/>
            <person name="Kalinowski J."/>
            <person name="Ruckert C."/>
        </authorList>
    </citation>
    <scope>NUCLEOTIDE SEQUENCE [LARGE SCALE GENOMIC DNA]</scope>
    <source>
        <strain evidence="8 9">CGMCC 1.15286</strain>
    </source>
</reference>
<feature type="domain" description="ABC transmembrane type-1" evidence="7">
    <location>
        <begin position="20"/>
        <end position="199"/>
    </location>
</feature>
<dbReference type="GO" id="GO:0055085">
    <property type="term" value="P:transmembrane transport"/>
    <property type="evidence" value="ECO:0007669"/>
    <property type="project" value="InterPro"/>
</dbReference>
<evidence type="ECO:0000256" key="4">
    <source>
        <dbReference type="ARBA" id="ARBA00022989"/>
    </source>
</evidence>
<dbReference type="SUPFAM" id="SSF161098">
    <property type="entry name" value="MetI-like"/>
    <property type="match status" value="1"/>
</dbReference>
<evidence type="ECO:0000313" key="8">
    <source>
        <dbReference type="EMBL" id="GGG65359.1"/>
    </source>
</evidence>